<comment type="function">
    <text evidence="6">HflC and HflK could encode or regulate a protease.</text>
</comment>
<feature type="compositionally biased region" description="Gly residues" evidence="7">
    <location>
        <begin position="29"/>
        <end position="43"/>
    </location>
</feature>
<dbReference type="Proteomes" id="UP000249725">
    <property type="component" value="Unassembled WGS sequence"/>
</dbReference>
<evidence type="ECO:0000256" key="7">
    <source>
        <dbReference type="SAM" id="MobiDB-lite"/>
    </source>
</evidence>
<dbReference type="AlphaFoldDB" id="A0A328ASW8"/>
<evidence type="ECO:0000256" key="4">
    <source>
        <dbReference type="ARBA" id="ARBA00022989"/>
    </source>
</evidence>
<comment type="similarity">
    <text evidence="2 6">Belongs to the band 7/mec-2 family. HflK subfamily.</text>
</comment>
<dbReference type="GO" id="GO:0006508">
    <property type="term" value="P:proteolysis"/>
    <property type="evidence" value="ECO:0007669"/>
    <property type="project" value="UniProtKB-KW"/>
</dbReference>
<evidence type="ECO:0000256" key="2">
    <source>
        <dbReference type="ARBA" id="ARBA00006971"/>
    </source>
</evidence>
<evidence type="ECO:0000313" key="10">
    <source>
        <dbReference type="Proteomes" id="UP000249725"/>
    </source>
</evidence>
<protein>
    <recommendedName>
        <fullName evidence="6">Protein HflK</fullName>
    </recommendedName>
</protein>
<keyword evidence="9" id="KW-0645">Protease</keyword>
<feature type="region of interest" description="Disordered" evidence="7">
    <location>
        <begin position="1"/>
        <end position="50"/>
    </location>
</feature>
<dbReference type="PANTHER" id="PTHR43327">
    <property type="entry name" value="STOMATIN-LIKE PROTEIN 2, MITOCHONDRIAL"/>
    <property type="match status" value="1"/>
</dbReference>
<evidence type="ECO:0000256" key="1">
    <source>
        <dbReference type="ARBA" id="ARBA00004167"/>
    </source>
</evidence>
<dbReference type="NCBIfam" id="TIGR01933">
    <property type="entry name" value="hflK"/>
    <property type="match status" value="1"/>
</dbReference>
<feature type="domain" description="Band 7" evidence="8">
    <location>
        <begin position="88"/>
        <end position="259"/>
    </location>
</feature>
<evidence type="ECO:0000256" key="5">
    <source>
        <dbReference type="ARBA" id="ARBA00023136"/>
    </source>
</evidence>
<dbReference type="Gene3D" id="3.30.479.30">
    <property type="entry name" value="Band 7 domain"/>
    <property type="match status" value="1"/>
</dbReference>
<dbReference type="InterPro" id="IPR010201">
    <property type="entry name" value="HflK"/>
</dbReference>
<organism evidence="9 10">
    <name type="scientific">Phenylobacterium deserti</name>
    <dbReference type="NCBI Taxonomy" id="1914756"/>
    <lineage>
        <taxon>Bacteria</taxon>
        <taxon>Pseudomonadati</taxon>
        <taxon>Pseudomonadota</taxon>
        <taxon>Alphaproteobacteria</taxon>
        <taxon>Caulobacterales</taxon>
        <taxon>Caulobacteraceae</taxon>
        <taxon>Phenylobacterium</taxon>
    </lineage>
</organism>
<dbReference type="InterPro" id="IPR050710">
    <property type="entry name" value="Band7/mec-2_domain"/>
</dbReference>
<evidence type="ECO:0000313" key="9">
    <source>
        <dbReference type="EMBL" id="RAK56604.1"/>
    </source>
</evidence>
<keyword evidence="10" id="KW-1185">Reference proteome</keyword>
<comment type="subcellular location">
    <subcellularLocation>
        <location evidence="1">Membrane</location>
        <topology evidence="1">Single-pass membrane protein</topology>
    </subcellularLocation>
</comment>
<feature type="region of interest" description="Disordered" evidence="7">
    <location>
        <begin position="365"/>
        <end position="392"/>
    </location>
</feature>
<evidence type="ECO:0000259" key="8">
    <source>
        <dbReference type="SMART" id="SM00244"/>
    </source>
</evidence>
<dbReference type="GO" id="GO:0008233">
    <property type="term" value="F:peptidase activity"/>
    <property type="evidence" value="ECO:0007669"/>
    <property type="project" value="UniProtKB-KW"/>
</dbReference>
<feature type="compositionally biased region" description="Low complexity" evidence="7">
    <location>
        <begin position="368"/>
        <end position="381"/>
    </location>
</feature>
<name>A0A328ASW8_9CAUL</name>
<proteinExistence type="inferred from homology"/>
<evidence type="ECO:0000256" key="3">
    <source>
        <dbReference type="ARBA" id="ARBA00022692"/>
    </source>
</evidence>
<evidence type="ECO:0000256" key="6">
    <source>
        <dbReference type="RuleBase" id="RU364113"/>
    </source>
</evidence>
<dbReference type="CDD" id="cd03404">
    <property type="entry name" value="SPFH_HflK"/>
    <property type="match status" value="1"/>
</dbReference>
<dbReference type="InterPro" id="IPR001107">
    <property type="entry name" value="Band_7"/>
</dbReference>
<gene>
    <name evidence="9" type="primary">hflK</name>
    <name evidence="9" type="ORF">DJ018_01085</name>
</gene>
<dbReference type="InterPro" id="IPR036013">
    <property type="entry name" value="Band_7/SPFH_dom_sf"/>
</dbReference>
<dbReference type="GO" id="GO:0016020">
    <property type="term" value="C:membrane"/>
    <property type="evidence" value="ECO:0007669"/>
    <property type="project" value="UniProtKB-SubCell"/>
</dbReference>
<dbReference type="Pfam" id="PF01145">
    <property type="entry name" value="Band_7"/>
    <property type="match status" value="1"/>
</dbReference>
<dbReference type="RefSeq" id="WP_111512955.1">
    <property type="nucleotide sequence ID" value="NZ_QFYR01000001.1"/>
</dbReference>
<dbReference type="SMART" id="SM00244">
    <property type="entry name" value="PHB"/>
    <property type="match status" value="1"/>
</dbReference>
<sequence>MPWNDNANPGPWGQPPSDDDRRDPPRRPQGGGPRGPRGPGGPNGPDLNANFDRLNRRLREFFNGPGGRPRPGALAAVAGGVVALWALSGFYVVQPSEEAVVTTFGAYSRSAAPGLRYHLPYPIERVEKVAVTSLNQTNVGGSSEADVPRESLMLTGDENIIDLDFSVSWRVSDAARFAFATRNPEEAVKAVAESAMREVVGRTQLQQILTTGRGQVQAQAAELMQRTLDSWGTGVSVVEVQIRSANPPTEVVAAFREVANAGQDAESAINEANTYRNRVINEAKGDAARIVQSAQGYREQAVREALGEAARFNQIYSEYSRAPGSTRDRLYIEAMERILARSNKVIIDGNGVTAPVILPPDAFRPREPAVQAAPQVQAQPETQGQASRRAAQ</sequence>
<comment type="caution">
    <text evidence="9">The sequence shown here is derived from an EMBL/GenBank/DDBJ whole genome shotgun (WGS) entry which is preliminary data.</text>
</comment>
<dbReference type="EMBL" id="QFYR01000001">
    <property type="protein sequence ID" value="RAK56604.1"/>
    <property type="molecule type" value="Genomic_DNA"/>
</dbReference>
<keyword evidence="3" id="KW-0812">Transmembrane</keyword>
<keyword evidence="9" id="KW-0378">Hydrolase</keyword>
<dbReference type="PANTHER" id="PTHR43327:SF2">
    <property type="entry name" value="MODULATOR OF FTSH PROTEASE HFLK"/>
    <property type="match status" value="1"/>
</dbReference>
<keyword evidence="5" id="KW-0472">Membrane</keyword>
<dbReference type="OrthoDB" id="9779595at2"/>
<keyword evidence="4" id="KW-1133">Transmembrane helix</keyword>
<accession>A0A328ASW8</accession>
<dbReference type="SUPFAM" id="SSF117892">
    <property type="entry name" value="Band 7/SPFH domain"/>
    <property type="match status" value="1"/>
</dbReference>
<reference evidence="10" key="1">
    <citation type="submission" date="2018-05" db="EMBL/GenBank/DDBJ databases">
        <authorList>
            <person name="Li X."/>
        </authorList>
    </citation>
    <scope>NUCLEOTIDE SEQUENCE [LARGE SCALE GENOMIC DNA]</scope>
    <source>
        <strain evidence="10">YIM 73061</strain>
    </source>
</reference>
<comment type="subunit">
    <text evidence="6">HflC and HflK may interact to form a multimeric complex.</text>
</comment>